<name>A0A3Q8I2B7_9BACT</name>
<evidence type="ECO:0000256" key="10">
    <source>
        <dbReference type="SAM" id="MobiDB-lite"/>
    </source>
</evidence>
<keyword evidence="2" id="KW-0813">Transport</keyword>
<dbReference type="AlphaFoldDB" id="A0A3Q8I2B7"/>
<sequence>MSTMPTSHAAAKHGPGEGQSRTRAILTLSLPVVGGMVSQNVLNLVDTAFVGSLGNAALAAVGTGSFAYFMCTALVTGISSGVQAMAARRLGEGREGDTAVPLNGGLALAIGLSIPLTVITYTLAPAIFPLLNKDPAVIAHGVPFLQVRLLSTMFLGCNFAFRGYWNGVRQPGRYFRALLLMNSVNIALCWLLIFGNLGAPRLGTYGAGLASTIATGVGMAYYAMEGFTYARKNGFLRGLPDAQTVRTMVRLAVPAGLQQLLFSAGLTALFVILGRVGTVELAAASVLTQIMLVVILPGIALGITATTLVGQALGRKEPEDAYRWGWDVVKVAAVVMAVMGLPMLLAPDPVLAIFIRDPQTLAVARPALRVFGATIATDGVGMVLLNALLGAGASRSVMLVSVSMQWLLFLPAAYLIGPVLGHGLLGIWIAQSAYRALQAGVFAGLWRSRRWARIEV</sequence>
<keyword evidence="7" id="KW-0406">Ion transport</keyword>
<evidence type="ECO:0000256" key="7">
    <source>
        <dbReference type="ARBA" id="ARBA00023065"/>
    </source>
</evidence>
<dbReference type="PANTHER" id="PTHR43298:SF2">
    <property type="entry name" value="FMN_FAD EXPORTER YEEO-RELATED"/>
    <property type="match status" value="1"/>
</dbReference>
<accession>A0A3Q8I2B7</accession>
<evidence type="ECO:0000256" key="11">
    <source>
        <dbReference type="SAM" id="Phobius"/>
    </source>
</evidence>
<dbReference type="CDD" id="cd13133">
    <property type="entry name" value="MATE_like_7"/>
    <property type="match status" value="1"/>
</dbReference>
<keyword evidence="5 11" id="KW-0812">Transmembrane</keyword>
<dbReference type="GO" id="GO:0015297">
    <property type="term" value="F:antiporter activity"/>
    <property type="evidence" value="ECO:0007669"/>
    <property type="project" value="UniProtKB-KW"/>
</dbReference>
<comment type="subcellular location">
    <subcellularLocation>
        <location evidence="1">Cell membrane</location>
        <topology evidence="1">Multi-pass membrane protein</topology>
    </subcellularLocation>
</comment>
<evidence type="ECO:0000256" key="1">
    <source>
        <dbReference type="ARBA" id="ARBA00004651"/>
    </source>
</evidence>
<feature type="transmembrane region" description="Helical" evidence="11">
    <location>
        <begin position="205"/>
        <end position="230"/>
    </location>
</feature>
<feature type="transmembrane region" description="Helical" evidence="11">
    <location>
        <begin position="177"/>
        <end position="199"/>
    </location>
</feature>
<evidence type="ECO:0000256" key="6">
    <source>
        <dbReference type="ARBA" id="ARBA00022989"/>
    </source>
</evidence>
<feature type="transmembrane region" description="Helical" evidence="11">
    <location>
        <begin position="251"/>
        <end position="274"/>
    </location>
</feature>
<evidence type="ECO:0000256" key="4">
    <source>
        <dbReference type="ARBA" id="ARBA00022475"/>
    </source>
</evidence>
<keyword evidence="3" id="KW-0050">Antiport</keyword>
<dbReference type="InterPro" id="IPR048279">
    <property type="entry name" value="MdtK-like"/>
</dbReference>
<feature type="transmembrane region" description="Helical" evidence="11">
    <location>
        <begin position="423"/>
        <end position="446"/>
    </location>
</feature>
<dbReference type="InterPro" id="IPR002528">
    <property type="entry name" value="MATE_fam"/>
</dbReference>
<dbReference type="GO" id="GO:0006811">
    <property type="term" value="P:monoatomic ion transport"/>
    <property type="evidence" value="ECO:0007669"/>
    <property type="project" value="UniProtKB-KW"/>
</dbReference>
<reference evidence="12" key="1">
    <citation type="journal article" date="2018" name="J. Ind. Microbiol. Biotechnol.">
        <title>Genome mining reveals uncommon alkylpyrones as type III PKS products from myxobacteria.</title>
        <authorList>
            <person name="Hug J.J."/>
            <person name="Panter F."/>
            <person name="Krug D."/>
            <person name="Muller R."/>
        </authorList>
    </citation>
    <scope>NUCLEOTIDE SEQUENCE</scope>
    <source>
        <strain evidence="12">MSr9139</strain>
    </source>
</reference>
<keyword evidence="6 11" id="KW-1133">Transmembrane helix</keyword>
<feature type="transmembrane region" description="Helical" evidence="11">
    <location>
        <begin position="144"/>
        <end position="165"/>
    </location>
</feature>
<feature type="transmembrane region" description="Helical" evidence="11">
    <location>
        <begin position="66"/>
        <end position="87"/>
    </location>
</feature>
<dbReference type="GO" id="GO:0005886">
    <property type="term" value="C:plasma membrane"/>
    <property type="evidence" value="ECO:0007669"/>
    <property type="project" value="UniProtKB-SubCell"/>
</dbReference>
<evidence type="ECO:0000256" key="9">
    <source>
        <dbReference type="ARBA" id="ARBA00031636"/>
    </source>
</evidence>
<dbReference type="PANTHER" id="PTHR43298">
    <property type="entry name" value="MULTIDRUG RESISTANCE PROTEIN NORM-RELATED"/>
    <property type="match status" value="1"/>
</dbReference>
<keyword evidence="4" id="KW-1003">Cell membrane</keyword>
<feature type="transmembrane region" description="Helical" evidence="11">
    <location>
        <begin position="286"/>
        <end position="310"/>
    </location>
</feature>
<dbReference type="PIRSF" id="PIRSF006603">
    <property type="entry name" value="DinF"/>
    <property type="match status" value="1"/>
</dbReference>
<feature type="transmembrane region" description="Helical" evidence="11">
    <location>
        <begin position="367"/>
        <end position="389"/>
    </location>
</feature>
<evidence type="ECO:0000313" key="12">
    <source>
        <dbReference type="EMBL" id="AYM52935.1"/>
    </source>
</evidence>
<protein>
    <recommendedName>
        <fullName evidence="9">Multidrug-efflux transporter</fullName>
    </recommendedName>
</protein>
<keyword evidence="8 11" id="KW-0472">Membrane</keyword>
<organism evidence="12">
    <name type="scientific">Jahnella sp. MSr9139</name>
    <dbReference type="NCBI Taxonomy" id="1434086"/>
    <lineage>
        <taxon>Bacteria</taxon>
        <taxon>Pseudomonadati</taxon>
        <taxon>Myxococcota</taxon>
        <taxon>Polyangia</taxon>
        <taxon>Polyangiales</taxon>
        <taxon>Polyangiaceae</taxon>
        <taxon>Jahnella</taxon>
    </lineage>
</organism>
<feature type="region of interest" description="Disordered" evidence="10">
    <location>
        <begin position="1"/>
        <end position="20"/>
    </location>
</feature>
<feature type="transmembrane region" description="Helical" evidence="11">
    <location>
        <begin position="331"/>
        <end position="355"/>
    </location>
</feature>
<dbReference type="NCBIfam" id="TIGR00797">
    <property type="entry name" value="matE"/>
    <property type="match status" value="1"/>
</dbReference>
<feature type="transmembrane region" description="Helical" evidence="11">
    <location>
        <begin position="396"/>
        <end position="417"/>
    </location>
</feature>
<evidence type="ECO:0000256" key="2">
    <source>
        <dbReference type="ARBA" id="ARBA00022448"/>
    </source>
</evidence>
<dbReference type="InterPro" id="IPR050222">
    <property type="entry name" value="MATE_MdtK"/>
</dbReference>
<evidence type="ECO:0000256" key="3">
    <source>
        <dbReference type="ARBA" id="ARBA00022449"/>
    </source>
</evidence>
<feature type="transmembrane region" description="Helical" evidence="11">
    <location>
        <begin position="99"/>
        <end position="124"/>
    </location>
</feature>
<evidence type="ECO:0000256" key="5">
    <source>
        <dbReference type="ARBA" id="ARBA00022692"/>
    </source>
</evidence>
<proteinExistence type="predicted"/>
<dbReference type="Pfam" id="PF01554">
    <property type="entry name" value="MatE"/>
    <property type="match status" value="2"/>
</dbReference>
<dbReference type="EMBL" id="MH908889">
    <property type="protein sequence ID" value="AYM52935.1"/>
    <property type="molecule type" value="Genomic_DNA"/>
</dbReference>
<evidence type="ECO:0000256" key="8">
    <source>
        <dbReference type="ARBA" id="ARBA00023136"/>
    </source>
</evidence>
<dbReference type="GO" id="GO:0042910">
    <property type="term" value="F:xenobiotic transmembrane transporter activity"/>
    <property type="evidence" value="ECO:0007669"/>
    <property type="project" value="InterPro"/>
</dbReference>